<comment type="caution">
    <text evidence="1">The sequence shown here is derived from an EMBL/GenBank/DDBJ whole genome shotgun (WGS) entry which is preliminary data.</text>
</comment>
<reference evidence="1" key="1">
    <citation type="journal article" date="2015" name="Nature">
        <title>Complex archaea that bridge the gap between prokaryotes and eukaryotes.</title>
        <authorList>
            <person name="Spang A."/>
            <person name="Saw J.H."/>
            <person name="Jorgensen S.L."/>
            <person name="Zaremba-Niedzwiedzka K."/>
            <person name="Martijn J."/>
            <person name="Lind A.E."/>
            <person name="van Eijk R."/>
            <person name="Schleper C."/>
            <person name="Guy L."/>
            <person name="Ettema T.J."/>
        </authorList>
    </citation>
    <scope>NUCLEOTIDE SEQUENCE</scope>
</reference>
<sequence length="240" mass="27337">MLRELHRATKHTIASVEALVSVADDTNITFPDEANIRTLLEDVCKLKEHVENGGKLRRLWLFRPKPVKERIYILKAVRVNGRFCSNLEQLSVLADVLRTRVECEKAWGFWVGRCEKIQGPYTLQLTALRAQCEALEEVLSLEGLIKRCRANMQHCPHLREPVWAKESQIERLIVSCRLVLAHHKKCLATEQICNAEAPLAALVVKNNVHPVVSELLEAIRNRDVDAYAHAASKVQDLKKE</sequence>
<dbReference type="EMBL" id="LAZR01021400">
    <property type="protein sequence ID" value="KKL85457.1"/>
    <property type="molecule type" value="Genomic_DNA"/>
</dbReference>
<evidence type="ECO:0000313" key="1">
    <source>
        <dbReference type="EMBL" id="KKL85457.1"/>
    </source>
</evidence>
<organism evidence="1">
    <name type="scientific">marine sediment metagenome</name>
    <dbReference type="NCBI Taxonomy" id="412755"/>
    <lineage>
        <taxon>unclassified sequences</taxon>
        <taxon>metagenomes</taxon>
        <taxon>ecological metagenomes</taxon>
    </lineage>
</organism>
<protein>
    <submittedName>
        <fullName evidence="1">Uncharacterized protein</fullName>
    </submittedName>
</protein>
<gene>
    <name evidence="1" type="ORF">LCGC14_1954510</name>
</gene>
<accession>A0A0F9IDK5</accession>
<dbReference type="AlphaFoldDB" id="A0A0F9IDK5"/>
<feature type="non-terminal residue" evidence="1">
    <location>
        <position position="240"/>
    </location>
</feature>
<proteinExistence type="predicted"/>
<name>A0A0F9IDK5_9ZZZZ</name>